<dbReference type="EMBL" id="FNSQ01000005">
    <property type="protein sequence ID" value="SEB38779.1"/>
    <property type="molecule type" value="Genomic_DNA"/>
</dbReference>
<dbReference type="AlphaFoldDB" id="A0A1H4IXJ0"/>
<evidence type="ECO:0000313" key="1">
    <source>
        <dbReference type="EMBL" id="SEB38779.1"/>
    </source>
</evidence>
<evidence type="ECO:0000313" key="2">
    <source>
        <dbReference type="Proteomes" id="UP000183750"/>
    </source>
</evidence>
<sequence>MREAPGTVGRMQWTSDTSAGDWLRDRLDAGWGETMHVVVPQGFPAYVRILHPAAVRSLPDRPVPTHDEYDAMTPAERQAIFDRLIDAPATWAETASAFGTTLHPLAQWQRIVRTPPGEDWNQRISPDGREFTAPMDGETSPELLAAVTAHLIGHTSTPDAGFAALWEGRGGLVGHLGHGPSRAFVTFSDDPQHQAMLDRSIHDPFNNVFRKPTWQEGILSREISEGPRFRLPNRDHVLFRGAPSAFARPEWVLDVPWRDVPAEEHGFPPAAQSPSILWPDDRSWVLVSEIDYDSTIVAGSAELIAEICADDRLEAFPIPENAELTWESDEVNR</sequence>
<keyword evidence="2" id="KW-1185">Reference proteome</keyword>
<name>A0A1H4IXJ0_9MICO</name>
<gene>
    <name evidence="1" type="ORF">SAMN04489807_0391</name>
</gene>
<organism evidence="1 2">
    <name type="scientific">Microbacterium hydrocarbonoxydans</name>
    <dbReference type="NCBI Taxonomy" id="273678"/>
    <lineage>
        <taxon>Bacteria</taxon>
        <taxon>Bacillati</taxon>
        <taxon>Actinomycetota</taxon>
        <taxon>Actinomycetes</taxon>
        <taxon>Micrococcales</taxon>
        <taxon>Microbacteriaceae</taxon>
        <taxon>Microbacterium</taxon>
    </lineage>
</organism>
<dbReference type="Proteomes" id="UP000183750">
    <property type="component" value="Unassembled WGS sequence"/>
</dbReference>
<accession>A0A1H4IXJ0</accession>
<protein>
    <submittedName>
        <fullName evidence="1">Uncharacterized protein</fullName>
    </submittedName>
</protein>
<proteinExistence type="predicted"/>
<reference evidence="2" key="1">
    <citation type="submission" date="2016-10" db="EMBL/GenBank/DDBJ databases">
        <authorList>
            <person name="Varghese N."/>
            <person name="Submissions S."/>
        </authorList>
    </citation>
    <scope>NUCLEOTIDE SEQUENCE [LARGE SCALE GENOMIC DNA]</scope>
    <source>
        <strain evidence="2">DSM 16089</strain>
    </source>
</reference>